<feature type="domain" description="Glucose-methanol-choline oxidoreductase N-terminal" evidence="5">
    <location>
        <begin position="108"/>
        <end position="131"/>
    </location>
</feature>
<dbReference type="PROSITE" id="PS00623">
    <property type="entry name" value="GMC_OXRED_1"/>
    <property type="match status" value="1"/>
</dbReference>
<dbReference type="GO" id="GO:0050660">
    <property type="term" value="F:flavin adenine dinucleotide binding"/>
    <property type="evidence" value="ECO:0007669"/>
    <property type="project" value="InterPro"/>
</dbReference>
<evidence type="ECO:0000313" key="7">
    <source>
        <dbReference type="EMBL" id="CAI0650293.1"/>
    </source>
</evidence>
<dbReference type="Gene3D" id="3.30.560.10">
    <property type="entry name" value="Glucose Oxidase, domain 3"/>
    <property type="match status" value="1"/>
</dbReference>
<sequence length="574" mass="61661">MARPNGYPSKCRQIASHVKDRFCYLIVMSLWDFIVVGGGLAGSVISNRLLHKDPSLRILLVEAGPNVNGLEAIACPNTSTGAGSDLDWGYASVPQVSLDNRSIASPAGKALGGGTAINGAAWVRGHTVDYDLWAEEVGDSRWSYESKLPYMKLTEKFFNTSINPSQHGSNGSMVIQSVTPMNRQFPMHEKLAESYEALGVSALPQLDANAGNPIGYGDLQENRAEGRRQLSSEAFPLDGVTVLTNTMVEQILVERRLNSTSMVAKGIRLQNGTEYLGRKTILTAGAYRTPQLLMLSGIGPAETLKEHGIEVKLSQPDVGQNLHDHILMPTAWKVKNVSEGWTYESDNPLFKEPQYGLGNKIDFLATTTLPKEGLAAAIAEDEGIEPGPDHPLLRQERAHVSHSLQYNGASTDGSAILTLSIVLIDTSRGSVGISSANISDYPVIDPNYLSTAVDRYAVREALKFDTRLLGSDLTPVDRDILDGELAADAPLTVDSADEAFAARARQVAGSCFHPSGTAAMGKVVNTDLSVKDVDGLFVADSSIFPRSISANLQVAMYALALQAADIIGGHESER</sequence>
<organism evidence="7 8">
    <name type="scientific">Colletotrichum noveboracense</name>
    <dbReference type="NCBI Taxonomy" id="2664923"/>
    <lineage>
        <taxon>Eukaryota</taxon>
        <taxon>Fungi</taxon>
        <taxon>Dikarya</taxon>
        <taxon>Ascomycota</taxon>
        <taxon>Pezizomycotina</taxon>
        <taxon>Sordariomycetes</taxon>
        <taxon>Hypocreomycetidae</taxon>
        <taxon>Glomerellales</taxon>
        <taxon>Glomerellaceae</taxon>
        <taxon>Colletotrichum</taxon>
        <taxon>Colletotrichum gloeosporioides species complex</taxon>
    </lineage>
</organism>
<dbReference type="InterPro" id="IPR036188">
    <property type="entry name" value="FAD/NAD-bd_sf"/>
</dbReference>
<keyword evidence="4" id="KW-0812">Transmembrane</keyword>
<comment type="cofactor">
    <cofactor evidence="2">
        <name>FAD</name>
        <dbReference type="ChEBI" id="CHEBI:57692"/>
    </cofactor>
</comment>
<keyword evidence="4" id="KW-0472">Membrane</keyword>
<dbReference type="InterPro" id="IPR012132">
    <property type="entry name" value="GMC_OxRdtase"/>
</dbReference>
<evidence type="ECO:0000256" key="4">
    <source>
        <dbReference type="SAM" id="Phobius"/>
    </source>
</evidence>
<dbReference type="SUPFAM" id="SSF51905">
    <property type="entry name" value="FAD/NAD(P)-binding domain"/>
    <property type="match status" value="1"/>
</dbReference>
<dbReference type="Pfam" id="PF05199">
    <property type="entry name" value="GMC_oxred_C"/>
    <property type="match status" value="1"/>
</dbReference>
<dbReference type="InterPro" id="IPR000172">
    <property type="entry name" value="GMC_OxRdtase_N"/>
</dbReference>
<feature type="binding site" evidence="2">
    <location>
        <position position="248"/>
    </location>
    <ligand>
        <name>FAD</name>
        <dbReference type="ChEBI" id="CHEBI:57692"/>
    </ligand>
</feature>
<name>A0A9W4WBU8_9PEZI</name>
<comment type="caution">
    <text evidence="7">The sequence shown here is derived from an EMBL/GenBank/DDBJ whole genome shotgun (WGS) entry which is preliminary data.</text>
</comment>
<keyword evidence="4" id="KW-1133">Transmembrane helix</keyword>
<dbReference type="SUPFAM" id="SSF54373">
    <property type="entry name" value="FAD-linked reductases, C-terminal domain"/>
    <property type="match status" value="1"/>
</dbReference>
<evidence type="ECO:0000313" key="8">
    <source>
        <dbReference type="Proteomes" id="UP001152533"/>
    </source>
</evidence>
<reference evidence="7" key="1">
    <citation type="submission" date="2022-08" db="EMBL/GenBank/DDBJ databases">
        <authorList>
            <person name="Giroux E."/>
            <person name="Giroux E."/>
        </authorList>
    </citation>
    <scope>NUCLEOTIDE SEQUENCE</scope>
    <source>
        <strain evidence="7">H1091258</strain>
    </source>
</reference>
<protein>
    <recommendedName>
        <fullName evidence="5 6">Glucose-methanol-choline oxidoreductase N-terminal domain-containing protein</fullName>
    </recommendedName>
</protein>
<keyword evidence="8" id="KW-1185">Reference proteome</keyword>
<keyword evidence="3" id="KW-0285">Flavoprotein</keyword>
<dbReference type="PIRSF" id="PIRSF000137">
    <property type="entry name" value="Alcohol_oxidase"/>
    <property type="match status" value="1"/>
</dbReference>
<dbReference type="Pfam" id="PF00732">
    <property type="entry name" value="GMC_oxred_N"/>
    <property type="match status" value="1"/>
</dbReference>
<evidence type="ECO:0000256" key="3">
    <source>
        <dbReference type="RuleBase" id="RU003968"/>
    </source>
</evidence>
<dbReference type="InterPro" id="IPR007867">
    <property type="entry name" value="GMC_OxRtase_C"/>
</dbReference>
<gene>
    <name evidence="7" type="ORF">CGXH109_LOCUS94404</name>
</gene>
<keyword evidence="2 3" id="KW-0274">FAD</keyword>
<evidence type="ECO:0000256" key="1">
    <source>
        <dbReference type="ARBA" id="ARBA00010790"/>
    </source>
</evidence>
<dbReference type="EMBL" id="CAMGZC010000836">
    <property type="protein sequence ID" value="CAI0650293.1"/>
    <property type="molecule type" value="Genomic_DNA"/>
</dbReference>
<dbReference type="GO" id="GO:0016614">
    <property type="term" value="F:oxidoreductase activity, acting on CH-OH group of donors"/>
    <property type="evidence" value="ECO:0007669"/>
    <property type="project" value="InterPro"/>
</dbReference>
<evidence type="ECO:0000256" key="2">
    <source>
        <dbReference type="PIRSR" id="PIRSR000137-2"/>
    </source>
</evidence>
<dbReference type="PANTHER" id="PTHR11552">
    <property type="entry name" value="GLUCOSE-METHANOL-CHOLINE GMC OXIDOREDUCTASE"/>
    <property type="match status" value="1"/>
</dbReference>
<dbReference type="PANTHER" id="PTHR11552:SF123">
    <property type="entry name" value="GMC OXIDOREDUCTASE (AFU_ORTHOLOGUE AFUA_2G01770)-RELATED"/>
    <property type="match status" value="1"/>
</dbReference>
<dbReference type="Proteomes" id="UP001152533">
    <property type="component" value="Unassembled WGS sequence"/>
</dbReference>
<comment type="similarity">
    <text evidence="1 3">Belongs to the GMC oxidoreductase family.</text>
</comment>
<dbReference type="AlphaFoldDB" id="A0A9W4WBU8"/>
<evidence type="ECO:0000259" key="5">
    <source>
        <dbReference type="PROSITE" id="PS00623"/>
    </source>
</evidence>
<dbReference type="Gene3D" id="3.50.50.60">
    <property type="entry name" value="FAD/NAD(P)-binding domain"/>
    <property type="match status" value="1"/>
</dbReference>
<accession>A0A9W4WBU8</accession>
<feature type="domain" description="Glucose-methanol-choline oxidoreductase N-terminal" evidence="6">
    <location>
        <begin position="285"/>
        <end position="299"/>
    </location>
</feature>
<proteinExistence type="inferred from homology"/>
<evidence type="ECO:0000259" key="6">
    <source>
        <dbReference type="PROSITE" id="PS00624"/>
    </source>
</evidence>
<dbReference type="PROSITE" id="PS00624">
    <property type="entry name" value="GMC_OXRED_2"/>
    <property type="match status" value="1"/>
</dbReference>
<feature type="transmembrane region" description="Helical" evidence="4">
    <location>
        <begin position="22"/>
        <end position="45"/>
    </location>
</feature>